<evidence type="ECO:0000256" key="1">
    <source>
        <dbReference type="SAM" id="MobiDB-lite"/>
    </source>
</evidence>
<evidence type="ECO:0008006" key="6">
    <source>
        <dbReference type="Google" id="ProtNLM"/>
    </source>
</evidence>
<reference evidence="4 5" key="1">
    <citation type="submission" date="2024-10" db="EMBL/GenBank/DDBJ databases">
        <authorList>
            <person name="Riesco R."/>
        </authorList>
    </citation>
    <scope>NUCLEOTIDE SEQUENCE [LARGE SCALE GENOMIC DNA]</scope>
    <source>
        <strain evidence="3 4">NCIMB 15448</strain>
        <strain evidence="2 5">NCIMB 15450</strain>
    </source>
</reference>
<accession>A0ABW7K0C3</accession>
<evidence type="ECO:0000313" key="5">
    <source>
        <dbReference type="Proteomes" id="UP001609219"/>
    </source>
</evidence>
<proteinExistence type="predicted"/>
<name>A0ABW7K0C3_9NOCA</name>
<dbReference type="RefSeq" id="WP_395126521.1">
    <property type="nucleotide sequence ID" value="NZ_JBIMSN010000004.1"/>
</dbReference>
<feature type="compositionally biased region" description="Polar residues" evidence="1">
    <location>
        <begin position="94"/>
        <end position="113"/>
    </location>
</feature>
<dbReference type="EMBL" id="JBIMSN010000004">
    <property type="protein sequence ID" value="MFH5227297.1"/>
    <property type="molecule type" value="Genomic_DNA"/>
</dbReference>
<dbReference type="Proteomes" id="UP001609176">
    <property type="component" value="Unassembled WGS sequence"/>
</dbReference>
<dbReference type="EMBL" id="JBIMSP010000096">
    <property type="protein sequence ID" value="MFH5245764.1"/>
    <property type="molecule type" value="Genomic_DNA"/>
</dbReference>
<comment type="caution">
    <text evidence="2">The sequence shown here is derived from an EMBL/GenBank/DDBJ whole genome shotgun (WGS) entry which is preliminary data.</text>
</comment>
<evidence type="ECO:0000313" key="4">
    <source>
        <dbReference type="Proteomes" id="UP001609176"/>
    </source>
</evidence>
<keyword evidence="5" id="KW-1185">Reference proteome</keyword>
<protein>
    <recommendedName>
        <fullName evidence="6">DNA-binding protein</fullName>
    </recommendedName>
</protein>
<feature type="region of interest" description="Disordered" evidence="1">
    <location>
        <begin position="86"/>
        <end position="113"/>
    </location>
</feature>
<dbReference type="Proteomes" id="UP001609219">
    <property type="component" value="Unassembled WGS sequence"/>
</dbReference>
<gene>
    <name evidence="3" type="ORF">ACHIPV_28420</name>
    <name evidence="2" type="ORF">ACHIRB_01660</name>
</gene>
<evidence type="ECO:0000313" key="2">
    <source>
        <dbReference type="EMBL" id="MFH5227297.1"/>
    </source>
</evidence>
<organism evidence="2 5">
    <name type="scientific">Antrihabitans spumae</name>
    <dbReference type="NCBI Taxonomy" id="3373370"/>
    <lineage>
        <taxon>Bacteria</taxon>
        <taxon>Bacillati</taxon>
        <taxon>Actinomycetota</taxon>
        <taxon>Actinomycetes</taxon>
        <taxon>Mycobacteriales</taxon>
        <taxon>Nocardiaceae</taxon>
        <taxon>Antrihabitans</taxon>
    </lineage>
</organism>
<sequence>MSTPDEVSSKTSGVKTLAIRLEPEMHAQLTLIAGLRGSTVTDEFRAALVAHIEAAKNAPELANKADTALADIEREAALRRDAIASLFGAEQPPTAGSRSRPTRKSTGGSPNES</sequence>
<evidence type="ECO:0000313" key="3">
    <source>
        <dbReference type="EMBL" id="MFH5245764.1"/>
    </source>
</evidence>